<sequence>MNRIDDPRAVFYLRNQPLIEEWAAIGESVADLAHAFLCSCADGIADLASELSPEVDVYKFLEEDEDWPKILLVLPGWFPSSQAGLVPGVDVAPRVGVGLEWNKSRRLNFTTSPACAFTGVWVDIDIAGGKELSKKLRAAFGEAGTLKQHKLTSSAWWPAYRYETATGDYWNDLTPYREQLIQSVRSHWMEFAPRIRDVLAG</sequence>
<proteinExistence type="predicted"/>
<reference evidence="1 2" key="1">
    <citation type="submission" date="2014-02" db="EMBL/GenBank/DDBJ databases">
        <title>The small core and large imbalanced accessory genome model reveals a collaborative survival strategy of Sorangium cellulosum strains in nature.</title>
        <authorList>
            <person name="Han K."/>
            <person name="Peng R."/>
            <person name="Blom J."/>
            <person name="Li Y.-Z."/>
        </authorList>
    </citation>
    <scope>NUCLEOTIDE SEQUENCE [LARGE SCALE GENOMIC DNA]</scope>
    <source>
        <strain evidence="1 2">So0157-18</strain>
    </source>
</reference>
<dbReference type="EMBL" id="JELX01002698">
    <property type="protein sequence ID" value="KYF54545.1"/>
    <property type="molecule type" value="Genomic_DNA"/>
</dbReference>
<dbReference type="AlphaFoldDB" id="A0A150PFU7"/>
<accession>A0A150PFU7</accession>
<evidence type="ECO:0000313" key="1">
    <source>
        <dbReference type="EMBL" id="KYF54545.1"/>
    </source>
</evidence>
<evidence type="ECO:0000313" key="2">
    <source>
        <dbReference type="Proteomes" id="UP000075604"/>
    </source>
</evidence>
<gene>
    <name evidence="1" type="ORF">BE04_44535</name>
</gene>
<protein>
    <submittedName>
        <fullName evidence="1">Uncharacterized protein</fullName>
    </submittedName>
</protein>
<name>A0A150PFU7_SORCE</name>
<organism evidence="1 2">
    <name type="scientific">Sorangium cellulosum</name>
    <name type="common">Polyangium cellulosum</name>
    <dbReference type="NCBI Taxonomy" id="56"/>
    <lineage>
        <taxon>Bacteria</taxon>
        <taxon>Pseudomonadati</taxon>
        <taxon>Myxococcota</taxon>
        <taxon>Polyangia</taxon>
        <taxon>Polyangiales</taxon>
        <taxon>Polyangiaceae</taxon>
        <taxon>Sorangium</taxon>
    </lineage>
</organism>
<comment type="caution">
    <text evidence="1">The sequence shown here is derived from an EMBL/GenBank/DDBJ whole genome shotgun (WGS) entry which is preliminary data.</text>
</comment>
<dbReference type="Proteomes" id="UP000075604">
    <property type="component" value="Unassembled WGS sequence"/>
</dbReference>